<name>A0AA88DTW4_FICCA</name>
<evidence type="ECO:0000256" key="1">
    <source>
        <dbReference type="SAM" id="MobiDB-lite"/>
    </source>
</evidence>
<accession>A0AA88DTW4</accession>
<reference evidence="2" key="1">
    <citation type="submission" date="2023-07" db="EMBL/GenBank/DDBJ databases">
        <title>draft genome sequence of fig (Ficus carica).</title>
        <authorList>
            <person name="Takahashi T."/>
            <person name="Nishimura K."/>
        </authorList>
    </citation>
    <scope>NUCLEOTIDE SEQUENCE</scope>
</reference>
<gene>
    <name evidence="2" type="ORF">TIFTF001_030481</name>
</gene>
<dbReference type="Proteomes" id="UP001187192">
    <property type="component" value="Unassembled WGS sequence"/>
</dbReference>
<dbReference type="EMBL" id="BTGU01000111">
    <property type="protein sequence ID" value="GMN61393.1"/>
    <property type="molecule type" value="Genomic_DNA"/>
</dbReference>
<evidence type="ECO:0000313" key="2">
    <source>
        <dbReference type="EMBL" id="GMN61393.1"/>
    </source>
</evidence>
<protein>
    <submittedName>
        <fullName evidence="2">Uncharacterized protein</fullName>
    </submittedName>
</protein>
<evidence type="ECO:0000313" key="3">
    <source>
        <dbReference type="Proteomes" id="UP001187192"/>
    </source>
</evidence>
<sequence length="146" mass="16281">MVPAATPTVNGYSGVLSGPECSGQPDRIDRLGYPVDISRWMVPVADRYRSKAGVSCEKRGLVQKTHAGTSSTTRIQVLGERSALNTAERCRRCRNMVGVLENKQLPERRTLVPRVVGVTCRWCHVSHHHEREGKATLRTLKFQISN</sequence>
<keyword evidence="3" id="KW-1185">Reference proteome</keyword>
<feature type="region of interest" description="Disordered" evidence="1">
    <location>
        <begin position="1"/>
        <end position="23"/>
    </location>
</feature>
<comment type="caution">
    <text evidence="2">The sequence shown here is derived from an EMBL/GenBank/DDBJ whole genome shotgun (WGS) entry which is preliminary data.</text>
</comment>
<dbReference type="AlphaFoldDB" id="A0AA88DTW4"/>
<proteinExistence type="predicted"/>
<organism evidence="2 3">
    <name type="scientific">Ficus carica</name>
    <name type="common">Common fig</name>
    <dbReference type="NCBI Taxonomy" id="3494"/>
    <lineage>
        <taxon>Eukaryota</taxon>
        <taxon>Viridiplantae</taxon>
        <taxon>Streptophyta</taxon>
        <taxon>Embryophyta</taxon>
        <taxon>Tracheophyta</taxon>
        <taxon>Spermatophyta</taxon>
        <taxon>Magnoliopsida</taxon>
        <taxon>eudicotyledons</taxon>
        <taxon>Gunneridae</taxon>
        <taxon>Pentapetalae</taxon>
        <taxon>rosids</taxon>
        <taxon>fabids</taxon>
        <taxon>Rosales</taxon>
        <taxon>Moraceae</taxon>
        <taxon>Ficeae</taxon>
        <taxon>Ficus</taxon>
    </lineage>
</organism>